<keyword evidence="6 7" id="KW-0676">Redox-active center</keyword>
<dbReference type="SUPFAM" id="SSF52833">
    <property type="entry name" value="Thioredoxin-like"/>
    <property type="match status" value="1"/>
</dbReference>
<comment type="similarity">
    <text evidence="1 7">Belongs to the class-II pyridine nucleotide-disulfide oxidoreductase family.</text>
</comment>
<dbReference type="GO" id="GO:0004791">
    <property type="term" value="F:thioredoxin-disulfide reductase (NADPH) activity"/>
    <property type="evidence" value="ECO:0007669"/>
    <property type="project" value="UniProtKB-UniRule"/>
</dbReference>
<evidence type="ECO:0000256" key="4">
    <source>
        <dbReference type="ARBA" id="ARBA00023002"/>
    </source>
</evidence>
<dbReference type="Proteomes" id="UP000253034">
    <property type="component" value="Unassembled WGS sequence"/>
</dbReference>
<dbReference type="InterPro" id="IPR050097">
    <property type="entry name" value="Ferredoxin-NADP_redctase_2"/>
</dbReference>
<dbReference type="EMBL" id="QPJT01000004">
    <property type="protein sequence ID" value="RCX18782.1"/>
    <property type="molecule type" value="Genomic_DNA"/>
</dbReference>
<comment type="catalytic activity">
    <reaction evidence="7">
        <text>[thioredoxin]-dithiol + NADP(+) = [thioredoxin]-disulfide + NADPH + H(+)</text>
        <dbReference type="Rhea" id="RHEA:20345"/>
        <dbReference type="Rhea" id="RHEA-COMP:10698"/>
        <dbReference type="Rhea" id="RHEA-COMP:10700"/>
        <dbReference type="ChEBI" id="CHEBI:15378"/>
        <dbReference type="ChEBI" id="CHEBI:29950"/>
        <dbReference type="ChEBI" id="CHEBI:50058"/>
        <dbReference type="ChEBI" id="CHEBI:57783"/>
        <dbReference type="ChEBI" id="CHEBI:58349"/>
        <dbReference type="EC" id="1.8.1.9"/>
    </reaction>
</comment>
<keyword evidence="11" id="KW-1185">Reference proteome</keyword>
<evidence type="ECO:0000256" key="2">
    <source>
        <dbReference type="ARBA" id="ARBA00022630"/>
    </source>
</evidence>
<evidence type="ECO:0000313" key="11">
    <source>
        <dbReference type="Proteomes" id="UP000253034"/>
    </source>
</evidence>
<keyword evidence="5" id="KW-1015">Disulfide bond</keyword>
<accession>A0A369BB80</accession>
<evidence type="ECO:0000256" key="6">
    <source>
        <dbReference type="ARBA" id="ARBA00023284"/>
    </source>
</evidence>
<dbReference type="EC" id="1.8.1.9" evidence="7"/>
<dbReference type="PROSITE" id="PS00573">
    <property type="entry name" value="PYRIDINE_REDOX_2"/>
    <property type="match status" value="1"/>
</dbReference>
<sequence length="425" mass="47082">MSSKVIYTDAGKFEEDVLKSSLPVLVYFYSEDCPPCMALNPMFDRIAESYGDGMRFVRIFRQHNRQLAESYNIKSSPTLLFFKDGREVCSRLNGYVGGLEIRKSIEGILGGQCTRKEREKIYCDVLIMGGGPAGLSAAIYASRAKLFTVVVDEGLVGGQVATTFHVANYPGTNGVIRGMDLMENMKKQAADFGTQIDDMKEVLEVSLKGEEKHIKTEDTDYYAKSVIIASGAQPRKLPAEGEREFRGRGVHYCATCDGAMYQDTDLLVVGGGNSAVEEAVFLTRYARHVTIIHWADRFEASKASQEEALKSPMIDVVWDSQIVQIKGENFVQSAIIENVKTKERKELNIDGIFVYIGMVPKTELFKNMIGMDENGYIYADEDMKTDIDGVFAAGDIRVKKVRQIATATADGAIAGIMAERYVNGK</sequence>
<evidence type="ECO:0000256" key="5">
    <source>
        <dbReference type="ARBA" id="ARBA00023157"/>
    </source>
</evidence>
<dbReference type="PROSITE" id="PS51352">
    <property type="entry name" value="THIOREDOXIN_2"/>
    <property type="match status" value="1"/>
</dbReference>
<comment type="subunit">
    <text evidence="7">Homodimer.</text>
</comment>
<evidence type="ECO:0000313" key="10">
    <source>
        <dbReference type="EMBL" id="RCX18782.1"/>
    </source>
</evidence>
<dbReference type="InterPro" id="IPR036188">
    <property type="entry name" value="FAD/NAD-bd_sf"/>
</dbReference>
<dbReference type="GO" id="GO:0005737">
    <property type="term" value="C:cytoplasm"/>
    <property type="evidence" value="ECO:0007669"/>
    <property type="project" value="InterPro"/>
</dbReference>
<comment type="cofactor">
    <cofactor evidence="8">
        <name>FAD</name>
        <dbReference type="ChEBI" id="CHEBI:57692"/>
    </cofactor>
    <text evidence="8">Binds 1 FAD per subunit.</text>
</comment>
<comment type="caution">
    <text evidence="10">The sequence shown here is derived from an EMBL/GenBank/DDBJ whole genome shotgun (WGS) entry which is preliminary data.</text>
</comment>
<dbReference type="Gene3D" id="3.50.50.60">
    <property type="entry name" value="FAD/NAD(P)-binding domain"/>
    <property type="match status" value="2"/>
</dbReference>
<keyword evidence="3 7" id="KW-0274">FAD</keyword>
<keyword evidence="4 7" id="KW-0560">Oxidoreductase</keyword>
<dbReference type="CDD" id="cd02947">
    <property type="entry name" value="TRX_family"/>
    <property type="match status" value="1"/>
</dbReference>
<protein>
    <recommendedName>
        <fullName evidence="7">Thioredoxin reductase</fullName>
        <ecNumber evidence="7">1.8.1.9</ecNumber>
    </recommendedName>
</protein>
<dbReference type="InterPro" id="IPR005982">
    <property type="entry name" value="Thioredox_Rdtase"/>
</dbReference>
<evidence type="ECO:0000256" key="7">
    <source>
        <dbReference type="RuleBase" id="RU003880"/>
    </source>
</evidence>
<dbReference type="PANTHER" id="PTHR48105">
    <property type="entry name" value="THIOREDOXIN REDUCTASE 1-RELATED-RELATED"/>
    <property type="match status" value="1"/>
</dbReference>
<dbReference type="PRINTS" id="PR00469">
    <property type="entry name" value="PNDRDTASEII"/>
</dbReference>
<dbReference type="InterPro" id="IPR036249">
    <property type="entry name" value="Thioredoxin-like_sf"/>
</dbReference>
<organism evidence="10 11">
    <name type="scientific">Anaerobacterium chartisolvens</name>
    <dbReference type="NCBI Taxonomy" id="1297424"/>
    <lineage>
        <taxon>Bacteria</taxon>
        <taxon>Bacillati</taxon>
        <taxon>Bacillota</taxon>
        <taxon>Clostridia</taxon>
        <taxon>Eubacteriales</taxon>
        <taxon>Oscillospiraceae</taxon>
        <taxon>Anaerobacterium</taxon>
    </lineage>
</organism>
<dbReference type="OrthoDB" id="9806179at2"/>
<dbReference type="Pfam" id="PF07992">
    <property type="entry name" value="Pyr_redox_2"/>
    <property type="match status" value="1"/>
</dbReference>
<keyword evidence="8" id="KW-0521">NADP</keyword>
<dbReference type="InterPro" id="IPR013766">
    <property type="entry name" value="Thioredoxin_domain"/>
</dbReference>
<evidence type="ECO:0000259" key="9">
    <source>
        <dbReference type="PROSITE" id="PS51352"/>
    </source>
</evidence>
<dbReference type="NCBIfam" id="TIGR01292">
    <property type="entry name" value="TRX_reduct"/>
    <property type="match status" value="1"/>
</dbReference>
<proteinExistence type="inferred from homology"/>
<keyword evidence="2 7" id="KW-0285">Flavoprotein</keyword>
<feature type="domain" description="Thioredoxin" evidence="9">
    <location>
        <begin position="1"/>
        <end position="110"/>
    </location>
</feature>
<dbReference type="SUPFAM" id="SSF51905">
    <property type="entry name" value="FAD/NAD(P)-binding domain"/>
    <property type="match status" value="1"/>
</dbReference>
<dbReference type="GO" id="GO:0019430">
    <property type="term" value="P:removal of superoxide radicals"/>
    <property type="evidence" value="ECO:0007669"/>
    <property type="project" value="UniProtKB-UniRule"/>
</dbReference>
<reference evidence="10 11" key="1">
    <citation type="submission" date="2018-07" db="EMBL/GenBank/DDBJ databases">
        <title>Genomic Encyclopedia of Type Strains, Phase IV (KMG-IV): sequencing the most valuable type-strain genomes for metagenomic binning, comparative biology and taxonomic classification.</title>
        <authorList>
            <person name="Goeker M."/>
        </authorList>
    </citation>
    <scope>NUCLEOTIDE SEQUENCE [LARGE SCALE GENOMIC DNA]</scope>
    <source>
        <strain evidence="10 11">DSM 27016</strain>
    </source>
</reference>
<dbReference type="InterPro" id="IPR008255">
    <property type="entry name" value="Pyr_nucl-diS_OxRdtase_2_AS"/>
</dbReference>
<evidence type="ECO:0000256" key="8">
    <source>
        <dbReference type="RuleBase" id="RU003881"/>
    </source>
</evidence>
<gene>
    <name evidence="10" type="ORF">DFR58_10451</name>
</gene>
<dbReference type="Pfam" id="PF00085">
    <property type="entry name" value="Thioredoxin"/>
    <property type="match status" value="1"/>
</dbReference>
<dbReference type="PRINTS" id="PR00368">
    <property type="entry name" value="FADPNR"/>
</dbReference>
<dbReference type="InterPro" id="IPR023753">
    <property type="entry name" value="FAD/NAD-binding_dom"/>
</dbReference>
<dbReference type="AlphaFoldDB" id="A0A369BB80"/>
<evidence type="ECO:0000256" key="3">
    <source>
        <dbReference type="ARBA" id="ARBA00022827"/>
    </source>
</evidence>
<name>A0A369BB80_9FIRM</name>
<evidence type="ECO:0000256" key="1">
    <source>
        <dbReference type="ARBA" id="ARBA00009333"/>
    </source>
</evidence>
<dbReference type="Gene3D" id="3.40.30.10">
    <property type="entry name" value="Glutaredoxin"/>
    <property type="match status" value="1"/>
</dbReference>